<keyword evidence="1" id="KW-0812">Transmembrane</keyword>
<evidence type="ECO:0000313" key="3">
    <source>
        <dbReference type="EMBL" id="MDZ5759108.1"/>
    </source>
</evidence>
<dbReference type="Pfam" id="PF17802">
    <property type="entry name" value="SpaA"/>
    <property type="match status" value="1"/>
</dbReference>
<dbReference type="InterPro" id="IPR013783">
    <property type="entry name" value="Ig-like_fold"/>
</dbReference>
<dbReference type="InterPro" id="IPR041033">
    <property type="entry name" value="SpaA_PFL_dom_1"/>
</dbReference>
<keyword evidence="1" id="KW-0472">Membrane</keyword>
<evidence type="ECO:0000259" key="2">
    <source>
        <dbReference type="Pfam" id="PF17802"/>
    </source>
</evidence>
<organism evidence="3 4">
    <name type="scientific">Carnobacterium maltaromaticum</name>
    <name type="common">Carnobacterium piscicola</name>
    <dbReference type="NCBI Taxonomy" id="2751"/>
    <lineage>
        <taxon>Bacteria</taxon>
        <taxon>Bacillati</taxon>
        <taxon>Bacillota</taxon>
        <taxon>Bacilli</taxon>
        <taxon>Lactobacillales</taxon>
        <taxon>Carnobacteriaceae</taxon>
        <taxon>Carnobacterium</taxon>
    </lineage>
</organism>
<proteinExistence type="predicted"/>
<accession>A0AAW9JU98</accession>
<feature type="domain" description="SpaA-like prealbumin fold" evidence="2">
    <location>
        <begin position="2"/>
        <end position="59"/>
    </location>
</feature>
<protein>
    <submittedName>
        <fullName evidence="3">Prealbumin-like fold domain-containing protein</fullName>
    </submittedName>
</protein>
<dbReference type="Gene3D" id="2.60.40.10">
    <property type="entry name" value="Immunoglobulins"/>
    <property type="match status" value="1"/>
</dbReference>
<gene>
    <name evidence="3" type="ORF">RAK27_10605</name>
</gene>
<name>A0AAW9JU98_CARML</name>
<dbReference type="RefSeq" id="WP_158218110.1">
    <property type="nucleotide sequence ID" value="NZ_CP045040.1"/>
</dbReference>
<evidence type="ECO:0000256" key="1">
    <source>
        <dbReference type="SAM" id="Phobius"/>
    </source>
</evidence>
<dbReference type="EMBL" id="JAVBVO010000003">
    <property type="protein sequence ID" value="MDZ5759108.1"/>
    <property type="molecule type" value="Genomic_DNA"/>
</dbReference>
<keyword evidence="1" id="KW-1133">Transmembrane helix</keyword>
<feature type="transmembrane region" description="Helical" evidence="1">
    <location>
        <begin position="78"/>
        <end position="98"/>
    </location>
</feature>
<dbReference type="AlphaFoldDB" id="A0AAW9JU98"/>
<evidence type="ECO:0000313" key="4">
    <source>
        <dbReference type="Proteomes" id="UP001290462"/>
    </source>
</evidence>
<comment type="caution">
    <text evidence="3">The sequence shown here is derived from an EMBL/GenBank/DDBJ whole genome shotgun (WGS) entry which is preliminary data.</text>
</comment>
<dbReference type="Proteomes" id="UP001290462">
    <property type="component" value="Unassembled WGS sequence"/>
</dbReference>
<reference evidence="3" key="1">
    <citation type="submission" date="2023-08" db="EMBL/GenBank/DDBJ databases">
        <title>Genomic characterization of piscicolin 126 produced by Carnobacterium maltaromaticum CM22 strain isolated from salmon (Salmo salar).</title>
        <authorList>
            <person name="Gonzalez-Gragera E."/>
            <person name="Garcia-Lopez J.D."/>
            <person name="Teso-Perez C."/>
            <person name="Gimenez-Hernandez I."/>
            <person name="Peralta-Sanchez J.M."/>
            <person name="Valdivia E."/>
            <person name="Montalban-Lopez M."/>
            <person name="Martin-Platero A.M."/>
            <person name="Banos A."/>
            <person name="Martinez-Bueno M."/>
        </authorList>
    </citation>
    <scope>NUCLEOTIDE SEQUENCE</scope>
    <source>
        <strain evidence="3">CM22</strain>
    </source>
</reference>
<sequence>MVQTILTDEDGKGTVAGLLYGKYELVEVKAPKGYNLDATPHSFEINSETKSVDGLTIKNTKTTNLHMNLPQSGENNKVGQRIKIAGLLLVFISIYLYVSRLKKRVNLKY</sequence>